<dbReference type="EMBL" id="JAPWDQ010000001">
    <property type="protein sequence ID" value="KAJ5495296.1"/>
    <property type="molecule type" value="Genomic_DNA"/>
</dbReference>
<reference evidence="2" key="1">
    <citation type="submission" date="2022-12" db="EMBL/GenBank/DDBJ databases">
        <authorList>
            <person name="Petersen C."/>
        </authorList>
    </citation>
    <scope>NUCLEOTIDE SEQUENCE</scope>
    <source>
        <strain evidence="2">IBT 30728</strain>
    </source>
</reference>
<evidence type="ECO:0000313" key="3">
    <source>
        <dbReference type="Proteomes" id="UP001148312"/>
    </source>
</evidence>
<name>A0A9X0C2A9_9EURO</name>
<feature type="region of interest" description="Disordered" evidence="1">
    <location>
        <begin position="1"/>
        <end position="40"/>
    </location>
</feature>
<reference evidence="2" key="2">
    <citation type="journal article" date="2023" name="IMA Fungus">
        <title>Comparative genomic study of the Penicillium genus elucidates a diverse pangenome and 15 lateral gene transfer events.</title>
        <authorList>
            <person name="Petersen C."/>
            <person name="Sorensen T."/>
            <person name="Nielsen M.R."/>
            <person name="Sondergaard T.E."/>
            <person name="Sorensen J.L."/>
            <person name="Fitzpatrick D.A."/>
            <person name="Frisvad J.C."/>
            <person name="Nielsen K.L."/>
        </authorList>
    </citation>
    <scope>NUCLEOTIDE SEQUENCE</scope>
    <source>
        <strain evidence="2">IBT 30728</strain>
    </source>
</reference>
<dbReference type="AlphaFoldDB" id="A0A9X0C2A9"/>
<gene>
    <name evidence="2" type="ORF">N7539_000412</name>
</gene>
<organism evidence="2 3">
    <name type="scientific">Penicillium diatomitis</name>
    <dbReference type="NCBI Taxonomy" id="2819901"/>
    <lineage>
        <taxon>Eukaryota</taxon>
        <taxon>Fungi</taxon>
        <taxon>Dikarya</taxon>
        <taxon>Ascomycota</taxon>
        <taxon>Pezizomycotina</taxon>
        <taxon>Eurotiomycetes</taxon>
        <taxon>Eurotiomycetidae</taxon>
        <taxon>Eurotiales</taxon>
        <taxon>Aspergillaceae</taxon>
        <taxon>Penicillium</taxon>
    </lineage>
</organism>
<proteinExistence type="predicted"/>
<dbReference type="GeneID" id="81620265"/>
<protein>
    <submittedName>
        <fullName evidence="2">Uncharacterized protein</fullName>
    </submittedName>
</protein>
<dbReference type="RefSeq" id="XP_056794309.1">
    <property type="nucleotide sequence ID" value="XM_056930016.1"/>
</dbReference>
<accession>A0A9X0C2A9</accession>
<comment type="caution">
    <text evidence="2">The sequence shown here is derived from an EMBL/GenBank/DDBJ whole genome shotgun (WGS) entry which is preliminary data.</text>
</comment>
<keyword evidence="3" id="KW-1185">Reference proteome</keyword>
<dbReference type="Proteomes" id="UP001148312">
    <property type="component" value="Unassembled WGS sequence"/>
</dbReference>
<evidence type="ECO:0000256" key="1">
    <source>
        <dbReference type="SAM" id="MobiDB-lite"/>
    </source>
</evidence>
<evidence type="ECO:0000313" key="2">
    <source>
        <dbReference type="EMBL" id="KAJ5495296.1"/>
    </source>
</evidence>
<sequence>MDNTNLGAIFAEDQNIQDEQGADQQPQVEGNEEPQPTGMNAQADETIDWDALDWGIFDNLPLQAHVNNPIGFPERMLVTIPPGASVQRRVHVSPQITREGYLIQMQLYAGILPTDLQHSQVRQVPPVVPRTPIQVGQRTREGQVNQISQARYTGLLPPMALRSDLAGSVETEAYVQMLSLEEEPLLLMVSSLSHFPGTSIVYWLAMIEARG</sequence>